<protein>
    <submittedName>
        <fullName evidence="1">Uncharacterized protein</fullName>
    </submittedName>
</protein>
<dbReference type="AlphaFoldDB" id="A0A8T1N7S9"/>
<accession>A0A8T1N7S9</accession>
<evidence type="ECO:0000313" key="1">
    <source>
        <dbReference type="EMBL" id="KAG6625210.1"/>
    </source>
</evidence>
<keyword evidence="2" id="KW-1185">Reference proteome</keyword>
<evidence type="ECO:0000313" key="2">
    <source>
        <dbReference type="Proteomes" id="UP000811609"/>
    </source>
</evidence>
<dbReference type="EMBL" id="CM031824">
    <property type="protein sequence ID" value="KAG6625210.1"/>
    <property type="molecule type" value="Genomic_DNA"/>
</dbReference>
<gene>
    <name evidence="1" type="ORF">CIPAW_16G080700</name>
</gene>
<sequence length="100" mass="10409">MAWGGGFLGRLNVMEFSVEVVAVPYSGENITPLSAWCNRAHSSNVFGGSTGGFTAGSRWLCRDAAVLRWLGSGTEATAGLRGEQNSVLSVKNRAGAAVTC</sequence>
<organism evidence="1 2">
    <name type="scientific">Carya illinoinensis</name>
    <name type="common">Pecan</name>
    <dbReference type="NCBI Taxonomy" id="32201"/>
    <lineage>
        <taxon>Eukaryota</taxon>
        <taxon>Viridiplantae</taxon>
        <taxon>Streptophyta</taxon>
        <taxon>Embryophyta</taxon>
        <taxon>Tracheophyta</taxon>
        <taxon>Spermatophyta</taxon>
        <taxon>Magnoliopsida</taxon>
        <taxon>eudicotyledons</taxon>
        <taxon>Gunneridae</taxon>
        <taxon>Pentapetalae</taxon>
        <taxon>rosids</taxon>
        <taxon>fabids</taxon>
        <taxon>Fagales</taxon>
        <taxon>Juglandaceae</taxon>
        <taxon>Carya</taxon>
    </lineage>
</organism>
<name>A0A8T1N7S9_CARIL</name>
<proteinExistence type="predicted"/>
<reference evidence="1" key="1">
    <citation type="submission" date="2020-12" db="EMBL/GenBank/DDBJ databases">
        <title>WGS assembly of Carya illinoinensis cv. Pawnee.</title>
        <authorList>
            <person name="Platts A."/>
            <person name="Shu S."/>
            <person name="Wright S."/>
            <person name="Barry K."/>
            <person name="Edger P."/>
            <person name="Pires J.C."/>
            <person name="Schmutz J."/>
        </authorList>
    </citation>
    <scope>NUCLEOTIDE SEQUENCE</scope>
    <source>
        <tissue evidence="1">Leaf</tissue>
    </source>
</reference>
<dbReference type="Proteomes" id="UP000811609">
    <property type="component" value="Chromosome 16"/>
</dbReference>
<comment type="caution">
    <text evidence="1">The sequence shown here is derived from an EMBL/GenBank/DDBJ whole genome shotgun (WGS) entry which is preliminary data.</text>
</comment>